<evidence type="ECO:0000256" key="3">
    <source>
        <dbReference type="ARBA" id="ARBA00012438"/>
    </source>
</evidence>
<dbReference type="RefSeq" id="WP_179503552.1">
    <property type="nucleotide sequence ID" value="NZ_JACCAA010000001.1"/>
</dbReference>
<dbReference type="InterPro" id="IPR003594">
    <property type="entry name" value="HATPase_dom"/>
</dbReference>
<evidence type="ECO:0000256" key="11">
    <source>
        <dbReference type="ARBA" id="ARBA00023012"/>
    </source>
</evidence>
<evidence type="ECO:0000259" key="13">
    <source>
        <dbReference type="PROSITE" id="PS50885"/>
    </source>
</evidence>
<dbReference type="GO" id="GO:0000155">
    <property type="term" value="F:phosphorelay sensor kinase activity"/>
    <property type="evidence" value="ECO:0007669"/>
    <property type="project" value="InterPro"/>
</dbReference>
<evidence type="ECO:0000256" key="12">
    <source>
        <dbReference type="SAM" id="Phobius"/>
    </source>
</evidence>
<comment type="subcellular location">
    <subcellularLocation>
        <location evidence="2">Membrane</location>
    </subcellularLocation>
</comment>
<evidence type="ECO:0000313" key="14">
    <source>
        <dbReference type="EMBL" id="NYG60643.1"/>
    </source>
</evidence>
<dbReference type="GO" id="GO:0005524">
    <property type="term" value="F:ATP binding"/>
    <property type="evidence" value="ECO:0007669"/>
    <property type="project" value="UniProtKB-KW"/>
</dbReference>
<organism evidence="14 15">
    <name type="scientific">Nocardioides daedukensis</name>
    <dbReference type="NCBI Taxonomy" id="634462"/>
    <lineage>
        <taxon>Bacteria</taxon>
        <taxon>Bacillati</taxon>
        <taxon>Actinomycetota</taxon>
        <taxon>Actinomycetes</taxon>
        <taxon>Propionibacteriales</taxon>
        <taxon>Nocardioidaceae</taxon>
        <taxon>Nocardioides</taxon>
    </lineage>
</organism>
<dbReference type="CDD" id="cd16917">
    <property type="entry name" value="HATPase_UhpB-NarQ-NarX-like"/>
    <property type="match status" value="1"/>
</dbReference>
<protein>
    <recommendedName>
        <fullName evidence="3">histidine kinase</fullName>
        <ecNumber evidence="3">2.7.13.3</ecNumber>
    </recommendedName>
</protein>
<keyword evidence="12" id="KW-0472">Membrane</keyword>
<dbReference type="EMBL" id="JACCAA010000001">
    <property type="protein sequence ID" value="NYG60643.1"/>
    <property type="molecule type" value="Genomic_DNA"/>
</dbReference>
<dbReference type="PROSITE" id="PS50885">
    <property type="entry name" value="HAMP"/>
    <property type="match status" value="1"/>
</dbReference>
<dbReference type="SUPFAM" id="SSF55874">
    <property type="entry name" value="ATPase domain of HSP90 chaperone/DNA topoisomerase II/histidine kinase"/>
    <property type="match status" value="1"/>
</dbReference>
<gene>
    <name evidence="14" type="ORF">BJ980_003566</name>
</gene>
<evidence type="ECO:0000256" key="2">
    <source>
        <dbReference type="ARBA" id="ARBA00004370"/>
    </source>
</evidence>
<evidence type="ECO:0000256" key="8">
    <source>
        <dbReference type="ARBA" id="ARBA00022777"/>
    </source>
</evidence>
<dbReference type="SMART" id="SM00387">
    <property type="entry name" value="HATPase_c"/>
    <property type="match status" value="1"/>
</dbReference>
<feature type="transmembrane region" description="Helical" evidence="12">
    <location>
        <begin position="44"/>
        <end position="62"/>
    </location>
</feature>
<evidence type="ECO:0000256" key="10">
    <source>
        <dbReference type="ARBA" id="ARBA00022989"/>
    </source>
</evidence>
<keyword evidence="4" id="KW-0597">Phosphoprotein</keyword>
<proteinExistence type="predicted"/>
<keyword evidence="10 12" id="KW-1133">Transmembrane helix</keyword>
<reference evidence="14 15" key="1">
    <citation type="submission" date="2020-07" db="EMBL/GenBank/DDBJ databases">
        <title>Sequencing the genomes of 1000 actinobacteria strains.</title>
        <authorList>
            <person name="Klenk H.-P."/>
        </authorList>
    </citation>
    <scope>NUCLEOTIDE SEQUENCE [LARGE SCALE GENOMIC DNA]</scope>
    <source>
        <strain evidence="14 15">DSM 23819</strain>
    </source>
</reference>
<dbReference type="InterPro" id="IPR011712">
    <property type="entry name" value="Sig_transdc_His_kin_sub3_dim/P"/>
</dbReference>
<dbReference type="InterPro" id="IPR050482">
    <property type="entry name" value="Sensor_HK_TwoCompSys"/>
</dbReference>
<evidence type="ECO:0000256" key="4">
    <source>
        <dbReference type="ARBA" id="ARBA00022553"/>
    </source>
</evidence>
<comment type="caution">
    <text evidence="14">The sequence shown here is derived from an EMBL/GenBank/DDBJ whole genome shotgun (WGS) entry which is preliminary data.</text>
</comment>
<dbReference type="Gene3D" id="3.30.565.10">
    <property type="entry name" value="Histidine kinase-like ATPase, C-terminal domain"/>
    <property type="match status" value="1"/>
</dbReference>
<keyword evidence="9" id="KW-0067">ATP-binding</keyword>
<name>A0A7Y9UQH2_9ACTN</name>
<keyword evidence="15" id="KW-1185">Reference proteome</keyword>
<dbReference type="Pfam" id="PF07730">
    <property type="entry name" value="HisKA_3"/>
    <property type="match status" value="1"/>
</dbReference>
<dbReference type="PANTHER" id="PTHR24421">
    <property type="entry name" value="NITRATE/NITRITE SENSOR PROTEIN NARX-RELATED"/>
    <property type="match status" value="1"/>
</dbReference>
<feature type="domain" description="HAMP" evidence="13">
    <location>
        <begin position="63"/>
        <end position="115"/>
    </location>
</feature>
<evidence type="ECO:0000256" key="5">
    <source>
        <dbReference type="ARBA" id="ARBA00022679"/>
    </source>
</evidence>
<evidence type="ECO:0000313" key="15">
    <source>
        <dbReference type="Proteomes" id="UP000540656"/>
    </source>
</evidence>
<dbReference type="GO" id="GO:0046983">
    <property type="term" value="F:protein dimerization activity"/>
    <property type="evidence" value="ECO:0007669"/>
    <property type="project" value="InterPro"/>
</dbReference>
<evidence type="ECO:0000256" key="7">
    <source>
        <dbReference type="ARBA" id="ARBA00022741"/>
    </source>
</evidence>
<keyword evidence="8 14" id="KW-0418">Kinase</keyword>
<dbReference type="Proteomes" id="UP000540656">
    <property type="component" value="Unassembled WGS sequence"/>
</dbReference>
<keyword evidence="11" id="KW-0902">Two-component regulatory system</keyword>
<dbReference type="InterPro" id="IPR003660">
    <property type="entry name" value="HAMP_dom"/>
</dbReference>
<feature type="transmembrane region" description="Helical" evidence="12">
    <location>
        <begin position="12"/>
        <end position="32"/>
    </location>
</feature>
<dbReference type="GO" id="GO:0016020">
    <property type="term" value="C:membrane"/>
    <property type="evidence" value="ECO:0007669"/>
    <property type="project" value="UniProtKB-SubCell"/>
</dbReference>
<dbReference type="PANTHER" id="PTHR24421:SF10">
    <property type="entry name" value="NITRATE_NITRITE SENSOR PROTEIN NARQ"/>
    <property type="match status" value="1"/>
</dbReference>
<dbReference type="Gene3D" id="1.20.5.1930">
    <property type="match status" value="1"/>
</dbReference>
<keyword evidence="5 14" id="KW-0808">Transferase</keyword>
<evidence type="ECO:0000256" key="9">
    <source>
        <dbReference type="ARBA" id="ARBA00022840"/>
    </source>
</evidence>
<dbReference type="InterPro" id="IPR036890">
    <property type="entry name" value="HATPase_C_sf"/>
</dbReference>
<keyword evidence="6 12" id="KW-0812">Transmembrane</keyword>
<evidence type="ECO:0000256" key="6">
    <source>
        <dbReference type="ARBA" id="ARBA00022692"/>
    </source>
</evidence>
<dbReference type="Pfam" id="PF02518">
    <property type="entry name" value="HATPase_c"/>
    <property type="match status" value="1"/>
</dbReference>
<keyword evidence="7" id="KW-0547">Nucleotide-binding</keyword>
<dbReference type="EC" id="2.7.13.3" evidence="3"/>
<comment type="catalytic activity">
    <reaction evidence="1">
        <text>ATP + protein L-histidine = ADP + protein N-phospho-L-histidine.</text>
        <dbReference type="EC" id="2.7.13.3"/>
    </reaction>
</comment>
<sequence length="331" mass="35421">MLRTHGFSLSSRVILVNGVLFALGTALLAFSPASVSPEPLLSEVVVLLVGLSVMILANSLLVRSMLRPLEQLSHDLDRARSTEPIAKVPVARAGIARQLATAVNDLLARIEIGRKESQLAALAAQEAERARIAQELHDSVGQSLTVVLLELKAVAGRVDADAQLSLEGTRETVRASLDEVRTVARQLRPHVLEDLGLRSALASLTTKLFSERTHVERGIAPGLPELDDHVELVIFRVAQEALTNVARHAHASTVDLRLSKVGNSVVLLVEDDGLGIAPGVRGTGIRGMEERAALVDATLEVTRREGRGTRVRLAVPIGDTTERADGAGEVR</sequence>
<evidence type="ECO:0000256" key="1">
    <source>
        <dbReference type="ARBA" id="ARBA00000085"/>
    </source>
</evidence>
<accession>A0A7Y9UQH2</accession>
<dbReference type="AlphaFoldDB" id="A0A7Y9UQH2"/>